<dbReference type="Pfam" id="PF00440">
    <property type="entry name" value="TetR_N"/>
    <property type="match status" value="1"/>
</dbReference>
<keyword evidence="5" id="KW-1185">Reference proteome</keyword>
<evidence type="ECO:0000256" key="1">
    <source>
        <dbReference type="ARBA" id="ARBA00023125"/>
    </source>
</evidence>
<proteinExistence type="predicted"/>
<dbReference type="PANTHER" id="PTHR43479:SF16">
    <property type="entry name" value="HTH TETR-TYPE DOMAIN-CONTAINING PROTEIN"/>
    <property type="match status" value="1"/>
</dbReference>
<comment type="caution">
    <text evidence="4">The sequence shown here is derived from an EMBL/GenBank/DDBJ whole genome shotgun (WGS) entry which is preliminary data.</text>
</comment>
<evidence type="ECO:0000313" key="5">
    <source>
        <dbReference type="Proteomes" id="UP000050865"/>
    </source>
</evidence>
<sequence length="197" mass="22761">MKMKYDPSRKLTRGAKRTLYAFSETMFNLLGEKPFDKISVNELCQQADYPRATFYNYFDDKYDLLTYCWYRLRQEVKLDSLSEARSSETFLQAFAQIYNVFDAHRELLVKVVAHNPLDSPLVFNFTNYFTGVFSDLMAASDQPKHLKTPVELVAQHYSATVLLILEWIFLAGHKVTLETAETYAQELLAPTTLKALA</sequence>
<dbReference type="PATRIC" id="fig|1423730.4.peg.1897"/>
<reference evidence="4 5" key="1">
    <citation type="journal article" date="2015" name="Genome Announc.">
        <title>Expanding the biotechnology potential of lactobacilli through comparative genomics of 213 strains and associated genera.</title>
        <authorList>
            <person name="Sun Z."/>
            <person name="Harris H.M."/>
            <person name="McCann A."/>
            <person name="Guo C."/>
            <person name="Argimon S."/>
            <person name="Zhang W."/>
            <person name="Yang X."/>
            <person name="Jeffery I.B."/>
            <person name="Cooney J.C."/>
            <person name="Kagawa T.F."/>
            <person name="Liu W."/>
            <person name="Song Y."/>
            <person name="Salvetti E."/>
            <person name="Wrobel A."/>
            <person name="Rasinkangas P."/>
            <person name="Parkhill J."/>
            <person name="Rea M.C."/>
            <person name="O'Sullivan O."/>
            <person name="Ritari J."/>
            <person name="Douillard F.P."/>
            <person name="Paul Ross R."/>
            <person name="Yang R."/>
            <person name="Briner A.E."/>
            <person name="Felis G.E."/>
            <person name="de Vos W.M."/>
            <person name="Barrangou R."/>
            <person name="Klaenhammer T.R."/>
            <person name="Caufield P.W."/>
            <person name="Cui Y."/>
            <person name="Zhang H."/>
            <person name="O'Toole P.W."/>
        </authorList>
    </citation>
    <scope>NUCLEOTIDE SEQUENCE [LARGE SCALE GENOMIC DNA]</scope>
    <source>
        <strain evidence="4 5">DSM 22697</strain>
    </source>
</reference>
<evidence type="ECO:0000256" key="2">
    <source>
        <dbReference type="PROSITE-ProRule" id="PRU00335"/>
    </source>
</evidence>
<keyword evidence="1 2" id="KW-0238">DNA-binding</keyword>
<feature type="DNA-binding region" description="H-T-H motif" evidence="2">
    <location>
        <begin position="39"/>
        <end position="58"/>
    </location>
</feature>
<dbReference type="EMBL" id="AYZJ01000034">
    <property type="protein sequence ID" value="KRN22185.1"/>
    <property type="molecule type" value="Genomic_DNA"/>
</dbReference>
<gene>
    <name evidence="4" type="ORF">FC75_GL001821</name>
</gene>
<dbReference type="InterPro" id="IPR001647">
    <property type="entry name" value="HTH_TetR"/>
</dbReference>
<dbReference type="SUPFAM" id="SSF46689">
    <property type="entry name" value="Homeodomain-like"/>
    <property type="match status" value="1"/>
</dbReference>
<name>A0A0R2F0Q5_9LACO</name>
<dbReference type="GO" id="GO:0003677">
    <property type="term" value="F:DNA binding"/>
    <property type="evidence" value="ECO:0007669"/>
    <property type="project" value="UniProtKB-UniRule"/>
</dbReference>
<dbReference type="InterPro" id="IPR009057">
    <property type="entry name" value="Homeodomain-like_sf"/>
</dbReference>
<dbReference type="InterPro" id="IPR050624">
    <property type="entry name" value="HTH-type_Tx_Regulator"/>
</dbReference>
<evidence type="ECO:0000259" key="3">
    <source>
        <dbReference type="PROSITE" id="PS50977"/>
    </source>
</evidence>
<dbReference type="AlphaFoldDB" id="A0A0R2F0Q5"/>
<protein>
    <recommendedName>
        <fullName evidence="3">HTH tetR-type domain-containing protein</fullName>
    </recommendedName>
</protein>
<accession>A0A0R2F0Q5</accession>
<evidence type="ECO:0000313" key="4">
    <source>
        <dbReference type="EMBL" id="KRN22185.1"/>
    </source>
</evidence>
<dbReference type="Proteomes" id="UP000050865">
    <property type="component" value="Unassembled WGS sequence"/>
</dbReference>
<dbReference type="STRING" id="1423730.FC75_GL001821"/>
<dbReference type="PROSITE" id="PS50977">
    <property type="entry name" value="HTH_TETR_2"/>
    <property type="match status" value="1"/>
</dbReference>
<feature type="domain" description="HTH tetR-type" evidence="3">
    <location>
        <begin position="16"/>
        <end position="76"/>
    </location>
</feature>
<organism evidence="4 5">
    <name type="scientific">Lacticaseibacillus camelliae DSM 22697 = JCM 13995</name>
    <dbReference type="NCBI Taxonomy" id="1423730"/>
    <lineage>
        <taxon>Bacteria</taxon>
        <taxon>Bacillati</taxon>
        <taxon>Bacillota</taxon>
        <taxon>Bacilli</taxon>
        <taxon>Lactobacillales</taxon>
        <taxon>Lactobacillaceae</taxon>
        <taxon>Lacticaseibacillus</taxon>
    </lineage>
</organism>
<dbReference type="Gene3D" id="1.10.357.10">
    <property type="entry name" value="Tetracycline Repressor, domain 2"/>
    <property type="match status" value="1"/>
</dbReference>
<dbReference type="PANTHER" id="PTHR43479">
    <property type="entry name" value="ACREF/ENVCD OPERON REPRESSOR-RELATED"/>
    <property type="match status" value="1"/>
</dbReference>